<gene>
    <name evidence="1" type="ORF">Agabi119p4_11558</name>
    <name evidence="2" type="ORF">Agabi119p4_6155</name>
</gene>
<dbReference type="SUPFAM" id="SSF50978">
    <property type="entry name" value="WD40 repeat-like"/>
    <property type="match status" value="1"/>
</dbReference>
<dbReference type="Proteomes" id="UP000629468">
    <property type="component" value="Unassembled WGS sequence"/>
</dbReference>
<sequence>MLEYRPARRLDLVDKACRVRCVMFSPDGNFLAAGIDDEVVVWSTSSWSIQFVQQSPSRVLSLAWEGLDQLYFGSENGVLTTVIVSEKEFVTTCFCASQKPIEYIAVHRQTGYMALGGEDEVTIWKSNFSSYWGAPGK</sequence>
<evidence type="ECO:0000313" key="3">
    <source>
        <dbReference type="Proteomes" id="UP000629468"/>
    </source>
</evidence>
<name>A0A8H7F199_AGABI</name>
<evidence type="ECO:0000313" key="2">
    <source>
        <dbReference type="EMBL" id="KAF7771844.1"/>
    </source>
</evidence>
<evidence type="ECO:0000313" key="1">
    <source>
        <dbReference type="EMBL" id="KAF7759863.1"/>
    </source>
</evidence>
<reference evidence="2 3" key="1">
    <citation type="journal article" name="Sci. Rep.">
        <title>Telomere-to-telomere assembled and centromere annotated genomes of the two main subspecies of the button mushroom Agaricus bisporus reveal especially polymorphic chromosome ends.</title>
        <authorList>
            <person name="Sonnenberg A.S.M."/>
            <person name="Sedaghat-Telgerd N."/>
            <person name="Lavrijssen B."/>
            <person name="Ohm R.A."/>
            <person name="Hendrickx P.M."/>
            <person name="Scholtmeijer K."/>
            <person name="Baars J.J.P."/>
            <person name="van Peer A."/>
        </authorList>
    </citation>
    <scope>NUCLEOTIDE SEQUENCE [LARGE SCALE GENOMIC DNA]</scope>
    <source>
        <strain evidence="2 3">H119_p4</strain>
    </source>
</reference>
<organism evidence="2 3">
    <name type="scientific">Agaricus bisporus var. burnettii</name>
    <dbReference type="NCBI Taxonomy" id="192524"/>
    <lineage>
        <taxon>Eukaryota</taxon>
        <taxon>Fungi</taxon>
        <taxon>Dikarya</taxon>
        <taxon>Basidiomycota</taxon>
        <taxon>Agaricomycotina</taxon>
        <taxon>Agaricomycetes</taxon>
        <taxon>Agaricomycetidae</taxon>
        <taxon>Agaricales</taxon>
        <taxon>Agaricineae</taxon>
        <taxon>Agaricaceae</taxon>
        <taxon>Agaricus</taxon>
    </lineage>
</organism>
<dbReference type="AlphaFoldDB" id="A0A8H7F199"/>
<dbReference type="InterPro" id="IPR015943">
    <property type="entry name" value="WD40/YVTN_repeat-like_dom_sf"/>
</dbReference>
<dbReference type="EMBL" id="JABXXO010000016">
    <property type="protein sequence ID" value="KAF7759863.1"/>
    <property type="molecule type" value="Genomic_DNA"/>
</dbReference>
<evidence type="ECO:0008006" key="4">
    <source>
        <dbReference type="Google" id="ProtNLM"/>
    </source>
</evidence>
<proteinExistence type="predicted"/>
<dbReference type="InterPro" id="IPR036322">
    <property type="entry name" value="WD40_repeat_dom_sf"/>
</dbReference>
<dbReference type="OMA" id="DEVTIWK"/>
<dbReference type="EMBL" id="JABXXO010000008">
    <property type="protein sequence ID" value="KAF7771844.1"/>
    <property type="molecule type" value="Genomic_DNA"/>
</dbReference>
<protein>
    <recommendedName>
        <fullName evidence="4">Anaphase-promoting complex subunit 4 WD40 domain-containing protein</fullName>
    </recommendedName>
</protein>
<accession>A0A8H7F199</accession>
<dbReference type="Gene3D" id="2.130.10.10">
    <property type="entry name" value="YVTN repeat-like/Quinoprotein amine dehydrogenase"/>
    <property type="match status" value="1"/>
</dbReference>
<comment type="caution">
    <text evidence="2">The sequence shown here is derived from an EMBL/GenBank/DDBJ whole genome shotgun (WGS) entry which is preliminary data.</text>
</comment>